<evidence type="ECO:0000256" key="1">
    <source>
        <dbReference type="SAM" id="MobiDB-lite"/>
    </source>
</evidence>
<feature type="transmembrane region" description="Helical" evidence="2">
    <location>
        <begin position="192"/>
        <end position="210"/>
    </location>
</feature>
<dbReference type="AlphaFoldDB" id="A0A7Z8JWG9"/>
<organism evidence="4 5">
    <name type="scientific">Cellulomonas hominis</name>
    <dbReference type="NCBI Taxonomy" id="156981"/>
    <lineage>
        <taxon>Bacteria</taxon>
        <taxon>Bacillati</taxon>
        <taxon>Actinomycetota</taxon>
        <taxon>Actinomycetes</taxon>
        <taxon>Micrococcales</taxon>
        <taxon>Cellulomonadaceae</taxon>
        <taxon>Cellulomonas</taxon>
    </lineage>
</organism>
<proteinExistence type="predicted"/>
<feature type="transmembrane region" description="Helical" evidence="2">
    <location>
        <begin position="160"/>
        <end position="180"/>
    </location>
</feature>
<feature type="compositionally biased region" description="Gly residues" evidence="1">
    <location>
        <begin position="1"/>
        <end position="14"/>
    </location>
</feature>
<name>A0A7Z8JWG9_9CELL</name>
<evidence type="ECO:0000256" key="2">
    <source>
        <dbReference type="SAM" id="Phobius"/>
    </source>
</evidence>
<dbReference type="EMBL" id="SZYE01000228">
    <property type="protein sequence ID" value="TKR22209.1"/>
    <property type="molecule type" value="Genomic_DNA"/>
</dbReference>
<sequence>MAGPPVGRGPGRGGRAVAAGVRGPRRRWTRPPACVGAGRLAPGALPPCGLDPAGRCSTPGAPPPADEETTVQPDESPLLTATRRLERATALDQAVDRVQPVVLKALRTSPRLAALLHGRPLGHAAHPLLTDAPIGFWASATVLDLTPGGGDGRRRAADRLLGLGILSAVPAAVTGLADWAVSDRRTLRVGTVHGFLNNVALGLYGTSWLLRRRGRRGLGVAVAVGAGGVLGASGYLGGHMASRLGSPPTSASGPAEPEGREGTAADATA</sequence>
<protein>
    <submittedName>
        <fullName evidence="4">DUF2231 domain-containing protein</fullName>
    </submittedName>
</protein>
<keyword evidence="2" id="KW-0812">Transmembrane</keyword>
<evidence type="ECO:0000313" key="5">
    <source>
        <dbReference type="Proteomes" id="UP000308121"/>
    </source>
</evidence>
<evidence type="ECO:0000313" key="4">
    <source>
        <dbReference type="EMBL" id="TKR22209.1"/>
    </source>
</evidence>
<dbReference type="Pfam" id="PF09990">
    <property type="entry name" value="DUF2231"/>
    <property type="match status" value="1"/>
</dbReference>
<evidence type="ECO:0000259" key="3">
    <source>
        <dbReference type="Pfam" id="PF09990"/>
    </source>
</evidence>
<feature type="transmembrane region" description="Helical" evidence="2">
    <location>
        <begin position="217"/>
        <end position="236"/>
    </location>
</feature>
<feature type="domain" description="DUF2231" evidence="3">
    <location>
        <begin position="122"/>
        <end position="245"/>
    </location>
</feature>
<keyword evidence="2" id="KW-1133">Transmembrane helix</keyword>
<reference evidence="4 5" key="1">
    <citation type="submission" date="2019-05" db="EMBL/GenBank/DDBJ databases">
        <title>Genome sequence of Cellulomonas hominis strain CS1.</title>
        <authorList>
            <person name="Belmont J."/>
            <person name="Maclea K.S."/>
        </authorList>
    </citation>
    <scope>NUCLEOTIDE SEQUENCE [LARGE SCALE GENOMIC DNA]</scope>
    <source>
        <strain evidence="4 5">CS1</strain>
    </source>
</reference>
<accession>A0A7Z8JWG9</accession>
<gene>
    <name evidence="4" type="ORF">FA014_17690</name>
</gene>
<dbReference type="OrthoDB" id="9795104at2"/>
<feature type="region of interest" description="Disordered" evidence="1">
    <location>
        <begin position="241"/>
        <end position="269"/>
    </location>
</feature>
<feature type="region of interest" description="Disordered" evidence="1">
    <location>
        <begin position="50"/>
        <end position="73"/>
    </location>
</feature>
<feature type="region of interest" description="Disordered" evidence="1">
    <location>
        <begin position="1"/>
        <end position="30"/>
    </location>
</feature>
<keyword evidence="2" id="KW-0472">Membrane</keyword>
<dbReference type="Proteomes" id="UP000308121">
    <property type="component" value="Unassembled WGS sequence"/>
</dbReference>
<dbReference type="InterPro" id="IPR019251">
    <property type="entry name" value="DUF2231_TM"/>
</dbReference>
<comment type="caution">
    <text evidence="4">The sequence shown here is derived from an EMBL/GenBank/DDBJ whole genome shotgun (WGS) entry which is preliminary data.</text>
</comment>